<dbReference type="AlphaFoldDB" id="A0A6S6TFS2"/>
<protein>
    <recommendedName>
        <fullName evidence="1">Glycosyltransferase 2-like domain-containing protein</fullName>
    </recommendedName>
</protein>
<dbReference type="InterPro" id="IPR001173">
    <property type="entry name" value="Glyco_trans_2-like"/>
</dbReference>
<dbReference type="Gene3D" id="3.90.550.10">
    <property type="entry name" value="Spore Coat Polysaccharide Biosynthesis Protein SpsA, Chain A"/>
    <property type="match status" value="1"/>
</dbReference>
<proteinExistence type="predicted"/>
<feature type="domain" description="Glycosyltransferase 2-like" evidence="1">
    <location>
        <begin position="4"/>
        <end position="137"/>
    </location>
</feature>
<reference evidence="2" key="1">
    <citation type="submission" date="2020-01" db="EMBL/GenBank/DDBJ databases">
        <authorList>
            <person name="Meier V. D."/>
            <person name="Meier V D."/>
        </authorList>
    </citation>
    <scope>NUCLEOTIDE SEQUENCE</scope>
    <source>
        <strain evidence="2">HLG_WM_MAG_03</strain>
    </source>
</reference>
<gene>
    <name evidence="2" type="ORF">HELGO_WM43110</name>
</gene>
<dbReference type="PANTHER" id="PTHR43685:SF2">
    <property type="entry name" value="GLYCOSYLTRANSFERASE 2-LIKE DOMAIN-CONTAINING PROTEIN"/>
    <property type="match status" value="1"/>
</dbReference>
<dbReference type="SUPFAM" id="SSF53448">
    <property type="entry name" value="Nucleotide-diphospho-sugar transferases"/>
    <property type="match status" value="1"/>
</dbReference>
<organism evidence="2">
    <name type="scientific">uncultured Sulfurovum sp</name>
    <dbReference type="NCBI Taxonomy" id="269237"/>
    <lineage>
        <taxon>Bacteria</taxon>
        <taxon>Pseudomonadati</taxon>
        <taxon>Campylobacterota</taxon>
        <taxon>Epsilonproteobacteria</taxon>
        <taxon>Campylobacterales</taxon>
        <taxon>Sulfurovaceae</taxon>
        <taxon>Sulfurovum</taxon>
        <taxon>environmental samples</taxon>
    </lineage>
</organism>
<dbReference type="EMBL" id="CACVAR010000232">
    <property type="protein sequence ID" value="CAA6813895.1"/>
    <property type="molecule type" value="Genomic_DNA"/>
</dbReference>
<evidence type="ECO:0000313" key="2">
    <source>
        <dbReference type="EMBL" id="CAA6813895.1"/>
    </source>
</evidence>
<dbReference type="Pfam" id="PF00535">
    <property type="entry name" value="Glycos_transf_2"/>
    <property type="match status" value="1"/>
</dbReference>
<dbReference type="InterPro" id="IPR050834">
    <property type="entry name" value="Glycosyltransf_2"/>
</dbReference>
<name>A0A6S6TFS2_9BACT</name>
<accession>A0A6S6TFS2</accession>
<evidence type="ECO:0000259" key="1">
    <source>
        <dbReference type="Pfam" id="PF00535"/>
    </source>
</evidence>
<sequence>MKVSIFVPTYQDPIALELILEALEKQIYQDFEVIVAEDNDAIETVEMLKKFSDLSIQHVSQEDKGNRKATILNKALALAKGEYLIFIDGDTIPFTTFIESHVALAKLKTVLCGRRVNLGQQISQEVRTRQKSIFELEFNYLKHFNYLKKGATRHYEQGLRFKPNSFIQKLLMNNNKNVHIVGSNFSCFKEDMFLINGFDEDITGGSKDDVDLEWRFIMSGCELKSSKYCANLFHLEHNRASRVEEEAVAKVQMQKNRDAKQFICSNGIVKL</sequence>
<dbReference type="PANTHER" id="PTHR43685">
    <property type="entry name" value="GLYCOSYLTRANSFERASE"/>
    <property type="match status" value="1"/>
</dbReference>
<dbReference type="InterPro" id="IPR029044">
    <property type="entry name" value="Nucleotide-diphossugar_trans"/>
</dbReference>